<evidence type="ECO:0000256" key="1">
    <source>
        <dbReference type="ARBA" id="ARBA00001974"/>
    </source>
</evidence>
<dbReference type="Pfam" id="PF01042">
    <property type="entry name" value="Ribonuc_L-PSP"/>
    <property type="match status" value="1"/>
</dbReference>
<protein>
    <recommendedName>
        <fullName evidence="6">Amine oxidase</fullName>
        <ecNumber evidence="6">1.4.3.-</ecNumber>
    </recommendedName>
</protein>
<comment type="cofactor">
    <cofactor evidence="1 6">
        <name>FAD</name>
        <dbReference type="ChEBI" id="CHEBI:57692"/>
    </cofactor>
</comment>
<comment type="similarity">
    <text evidence="2 6">Belongs to the flavin monoamine oxidase family.</text>
</comment>
<dbReference type="InterPro" id="IPR001613">
    <property type="entry name" value="Flavin_amine_oxidase"/>
</dbReference>
<dbReference type="AlphaFoldDB" id="A0A5M3YLE7"/>
<dbReference type="Gene3D" id="3.50.50.60">
    <property type="entry name" value="FAD/NAD(P)-binding domain"/>
    <property type="match status" value="1"/>
</dbReference>
<dbReference type="EC" id="1.4.3.-" evidence="6"/>
<dbReference type="GO" id="GO:0097621">
    <property type="term" value="F:monoamine oxidase activity"/>
    <property type="evidence" value="ECO:0007669"/>
    <property type="project" value="UniProtKB-EC"/>
</dbReference>
<dbReference type="SUPFAM" id="SSF54373">
    <property type="entry name" value="FAD-linked reductases, C-terminal domain"/>
    <property type="match status" value="1"/>
</dbReference>
<keyword evidence="6" id="KW-0274">FAD</keyword>
<evidence type="ECO:0000256" key="3">
    <source>
        <dbReference type="ARBA" id="ARBA00023002"/>
    </source>
</evidence>
<name>A0A5M3YLE7_ASPTE</name>
<evidence type="ECO:0000313" key="7">
    <source>
        <dbReference type="EMBL" id="GFF12207.1"/>
    </source>
</evidence>
<dbReference type="Gene3D" id="3.30.1330.40">
    <property type="entry name" value="RutC-like"/>
    <property type="match status" value="1"/>
</dbReference>
<feature type="binding site" evidence="5">
    <location>
        <position position="374"/>
    </location>
    <ligand>
        <name>FAD</name>
        <dbReference type="ChEBI" id="CHEBI:57692"/>
    </ligand>
</feature>
<dbReference type="PRINTS" id="PR00757">
    <property type="entry name" value="AMINEOXDASEF"/>
</dbReference>
<dbReference type="InterPro" id="IPR050703">
    <property type="entry name" value="Flavin_MAO"/>
</dbReference>
<dbReference type="OrthoDB" id="5046242at2759"/>
<keyword evidence="3 6" id="KW-0560">Oxidoreductase</keyword>
<organism evidence="7 8">
    <name type="scientific">Aspergillus terreus</name>
    <dbReference type="NCBI Taxonomy" id="33178"/>
    <lineage>
        <taxon>Eukaryota</taxon>
        <taxon>Fungi</taxon>
        <taxon>Dikarya</taxon>
        <taxon>Ascomycota</taxon>
        <taxon>Pezizomycotina</taxon>
        <taxon>Eurotiomycetes</taxon>
        <taxon>Eurotiomycetidae</taxon>
        <taxon>Eurotiales</taxon>
        <taxon>Aspergillaceae</taxon>
        <taxon>Aspergillus</taxon>
        <taxon>Aspergillus subgen. Circumdati</taxon>
    </lineage>
</organism>
<gene>
    <name evidence="7" type="ORF">ATEIFO6365_0001043000</name>
</gene>
<proteinExistence type="inferred from homology"/>
<keyword evidence="6" id="KW-0285">Flavoprotein</keyword>
<dbReference type="SUPFAM" id="SSF55298">
    <property type="entry name" value="YjgF-like"/>
    <property type="match status" value="1"/>
</dbReference>
<feature type="binding site" evidence="5">
    <location>
        <begin position="173"/>
        <end position="174"/>
    </location>
    <ligand>
        <name>FAD</name>
        <dbReference type="ChEBI" id="CHEBI:57692"/>
    </ligand>
</feature>
<comment type="catalytic activity">
    <reaction evidence="4">
        <text>a secondary aliphatic amine + O2 + H2O = a primary amine + an aldehyde + H2O2</text>
        <dbReference type="Rhea" id="RHEA:26414"/>
        <dbReference type="ChEBI" id="CHEBI:15377"/>
        <dbReference type="ChEBI" id="CHEBI:15379"/>
        <dbReference type="ChEBI" id="CHEBI:16240"/>
        <dbReference type="ChEBI" id="CHEBI:17478"/>
        <dbReference type="ChEBI" id="CHEBI:58855"/>
        <dbReference type="ChEBI" id="CHEBI:65296"/>
        <dbReference type="EC" id="1.4.3.4"/>
    </reaction>
</comment>
<dbReference type="EMBL" id="BLJY01000001">
    <property type="protein sequence ID" value="GFF12207.1"/>
    <property type="molecule type" value="Genomic_DNA"/>
</dbReference>
<keyword evidence="8" id="KW-1185">Reference proteome</keyword>
<feature type="binding site" evidence="5">
    <location>
        <position position="480"/>
    </location>
    <ligand>
        <name>substrate</name>
    </ligand>
</feature>
<dbReference type="InterPro" id="IPR035959">
    <property type="entry name" value="RutC-like_sf"/>
</dbReference>
<dbReference type="InterPro" id="IPR006175">
    <property type="entry name" value="YjgF/YER057c/UK114"/>
</dbReference>
<dbReference type="Gene3D" id="3.90.660.10">
    <property type="match status" value="1"/>
</dbReference>
<accession>A0A5M3YLE7</accession>
<feature type="binding site" evidence="5">
    <location>
        <position position="567"/>
    </location>
    <ligand>
        <name>FAD</name>
        <dbReference type="ChEBI" id="CHEBI:57692"/>
    </ligand>
</feature>
<dbReference type="InterPro" id="IPR002937">
    <property type="entry name" value="Amino_oxidase"/>
</dbReference>
<evidence type="ECO:0000256" key="5">
    <source>
        <dbReference type="PIRSR" id="PIRSR601613-1"/>
    </source>
</evidence>
<dbReference type="PANTHER" id="PTHR43563:SF14">
    <property type="entry name" value="AMINE OXIDASE"/>
    <property type="match status" value="1"/>
</dbReference>
<dbReference type="VEuPathDB" id="FungiDB:ATEG_01230"/>
<evidence type="ECO:0000256" key="4">
    <source>
        <dbReference type="ARBA" id="ARBA00048448"/>
    </source>
</evidence>
<comment type="caution">
    <text evidence="7">The sequence shown here is derived from an EMBL/GenBank/DDBJ whole genome shotgun (WGS) entry which is preliminary data.</text>
</comment>
<dbReference type="Pfam" id="PF01593">
    <property type="entry name" value="Amino_oxidase"/>
    <property type="match status" value="1"/>
</dbReference>
<dbReference type="Proteomes" id="UP000452235">
    <property type="component" value="Unassembled WGS sequence"/>
</dbReference>
<evidence type="ECO:0000256" key="6">
    <source>
        <dbReference type="RuleBase" id="RU362067"/>
    </source>
</evidence>
<dbReference type="CDD" id="cd00448">
    <property type="entry name" value="YjgF_YER057c_UK114_family"/>
    <property type="match status" value="1"/>
</dbReference>
<evidence type="ECO:0000313" key="8">
    <source>
        <dbReference type="Proteomes" id="UP000452235"/>
    </source>
</evidence>
<dbReference type="Gene3D" id="1.10.405.10">
    <property type="entry name" value="Guanine Nucleotide Dissociation Inhibitor, domain 1"/>
    <property type="match status" value="1"/>
</dbReference>
<evidence type="ECO:0000256" key="2">
    <source>
        <dbReference type="ARBA" id="ARBA00005995"/>
    </source>
</evidence>
<sequence length="601" mass="65644">MPPSIRRLDIGPSTSSYFAPATITSGIDCIQVSGQVGTDSEGNVHADYESQIHLALLNLHKVVTAAGASIQDIAKLNLYIVDYDPAHRSHVRHLQRFLGQHRPAITLVPIEQLAAPNWLFEVDAVVAKTAPSFPISLPNPLKKYDVIVVGAGLAGLTAAETVVRSGHSCLVLEARDRVGGRTWSAKLPGGGGIVDLGAAWINDTNQSRAYQLALRSGAELIEQNTEGNCLLQDANGDRITFPYGELPFDAETQTHLAGIRDMVEADCQKIDPARPKDSLLDSMTFLAYLQSRNANDKAISTASVWTRAMLGQEPQDISALYFLHYCKSGGGLLQMRSDRKHGGQYLRVRQGTQIFSETILKSLPPGTVQLSAPVTAIHQLQKDYVVVQSAKGAFAARKAISAIPTTVLKHIDIQPTLPPHKQLLINSLRYGYYTKVMMVFKSAWWVEKGYCGLVQSFKGPVSIFRDTSIPVDGKWVLTCFLTGDSGCLWFQLSKDARVEAILSQLSDIYADPVRVRGEYVESLGHEWINEQYSGYGCPCPSLAPGVLSVVGNAIREPFRDMHFVGTETTEEWKGYMEGAIRSGERGAQEAIKGLLSSVAHL</sequence>
<dbReference type="SUPFAM" id="SSF51905">
    <property type="entry name" value="FAD/NAD(P)-binding domain"/>
    <property type="match status" value="1"/>
</dbReference>
<reference evidence="7 8" key="1">
    <citation type="submission" date="2020-01" db="EMBL/GenBank/DDBJ databases">
        <title>Aspergillus terreus IFO 6365 whole genome shotgun sequence.</title>
        <authorList>
            <person name="Kanamasa S."/>
            <person name="Takahashi H."/>
        </authorList>
    </citation>
    <scope>NUCLEOTIDE SEQUENCE [LARGE SCALE GENOMIC DNA]</scope>
    <source>
        <strain evidence="7 8">IFO 6365</strain>
    </source>
</reference>
<dbReference type="PANTHER" id="PTHR43563">
    <property type="entry name" value="AMINE OXIDASE"/>
    <property type="match status" value="1"/>
</dbReference>
<dbReference type="InterPro" id="IPR036188">
    <property type="entry name" value="FAD/NAD-bd_sf"/>
</dbReference>